<dbReference type="PANTHER" id="PTHR24320:SF283">
    <property type="entry name" value="RETINOL DEHYDROGENASE 11"/>
    <property type="match status" value="1"/>
</dbReference>
<dbReference type="EMBL" id="FJUY01000001">
    <property type="protein sequence ID" value="CZT14337.1"/>
    <property type="molecule type" value="Genomic_DNA"/>
</dbReference>
<evidence type="ECO:0000256" key="1">
    <source>
        <dbReference type="ARBA" id="ARBA00006484"/>
    </source>
</evidence>
<evidence type="ECO:0000313" key="3">
    <source>
        <dbReference type="EMBL" id="CZT14337.1"/>
    </source>
</evidence>
<keyword evidence="2" id="KW-0560">Oxidoreductase</keyword>
<dbReference type="OrthoDB" id="191139at2759"/>
<protein>
    <submittedName>
        <fullName evidence="3">Related to double substrate-specificity short chain dehydrogenase/reductase 2</fullName>
    </submittedName>
</protein>
<organism evidence="3 4">
    <name type="scientific">Ramularia collo-cygni</name>
    <dbReference type="NCBI Taxonomy" id="112498"/>
    <lineage>
        <taxon>Eukaryota</taxon>
        <taxon>Fungi</taxon>
        <taxon>Dikarya</taxon>
        <taxon>Ascomycota</taxon>
        <taxon>Pezizomycotina</taxon>
        <taxon>Dothideomycetes</taxon>
        <taxon>Dothideomycetidae</taxon>
        <taxon>Mycosphaerellales</taxon>
        <taxon>Mycosphaerellaceae</taxon>
        <taxon>Ramularia</taxon>
    </lineage>
</organism>
<comment type="similarity">
    <text evidence="1">Belongs to the short-chain dehydrogenases/reductases (SDR) family.</text>
</comment>
<dbReference type="InterPro" id="IPR036291">
    <property type="entry name" value="NAD(P)-bd_dom_sf"/>
</dbReference>
<accession>A0A2D3US10</accession>
<dbReference type="Proteomes" id="UP000225277">
    <property type="component" value="Unassembled WGS sequence"/>
</dbReference>
<evidence type="ECO:0000256" key="2">
    <source>
        <dbReference type="ARBA" id="ARBA00023002"/>
    </source>
</evidence>
<dbReference type="SUPFAM" id="SSF51735">
    <property type="entry name" value="NAD(P)-binding Rossmann-fold domains"/>
    <property type="match status" value="1"/>
</dbReference>
<dbReference type="STRING" id="112498.A0A2D3US10"/>
<dbReference type="PRINTS" id="PR00081">
    <property type="entry name" value="GDHRDH"/>
</dbReference>
<reference evidence="3 4" key="1">
    <citation type="submission" date="2016-03" db="EMBL/GenBank/DDBJ databases">
        <authorList>
            <person name="Ploux O."/>
        </authorList>
    </citation>
    <scope>NUCLEOTIDE SEQUENCE [LARGE SCALE GENOMIC DNA]</scope>
    <source>
        <strain evidence="3 4">URUG2</strain>
    </source>
</reference>
<dbReference type="Pfam" id="PF00106">
    <property type="entry name" value="adh_short"/>
    <property type="match status" value="1"/>
</dbReference>
<keyword evidence="4" id="KW-1185">Reference proteome</keyword>
<dbReference type="PANTHER" id="PTHR24320">
    <property type="entry name" value="RETINOL DEHYDROGENASE"/>
    <property type="match status" value="1"/>
</dbReference>
<dbReference type="RefSeq" id="XP_023621234.1">
    <property type="nucleotide sequence ID" value="XM_023765466.1"/>
</dbReference>
<proteinExistence type="inferred from homology"/>
<dbReference type="AlphaFoldDB" id="A0A2D3US10"/>
<sequence>MSNLTQCQASQSPACLVLAGRSPSKMEECIIAIKKDFPNTNFRTLHMDLSSQKSVRAAAAEFLSWSTVPKLDILVNSAGVMGIPEHTLTPEGIEMHLGCNHIGHYLFTNLIAPKLIKAAESSPKGHVRVVNVSSGSPAIAGFRWSDYNFEKVNNTLPEAEQPNYTWLEGWGYKDVQSKSYVPIDAYNRSKVANLLFAVGANKRWFEQHGILTLALHPGVIETELKRDFAKETKEAVAELGKKGLYKLKTLGAGAATSLVAALDPALAKGVGQERDGKENYGSYLMDCQISEKADPRAISSAEAEKLWALSEELVGEKFA</sequence>
<dbReference type="Gene3D" id="3.40.50.720">
    <property type="entry name" value="NAD(P)-binding Rossmann-like Domain"/>
    <property type="match status" value="1"/>
</dbReference>
<dbReference type="GeneID" id="35595711"/>
<gene>
    <name evidence="3" type="ORF">RCC_00314</name>
</gene>
<name>A0A2D3US10_9PEZI</name>
<dbReference type="GO" id="GO:0016491">
    <property type="term" value="F:oxidoreductase activity"/>
    <property type="evidence" value="ECO:0007669"/>
    <property type="project" value="UniProtKB-KW"/>
</dbReference>
<evidence type="ECO:0000313" key="4">
    <source>
        <dbReference type="Proteomes" id="UP000225277"/>
    </source>
</evidence>
<dbReference type="InterPro" id="IPR002347">
    <property type="entry name" value="SDR_fam"/>
</dbReference>